<evidence type="ECO:0000256" key="2">
    <source>
        <dbReference type="SAM" id="SignalP"/>
    </source>
</evidence>
<dbReference type="RefSeq" id="WP_344979772.1">
    <property type="nucleotide sequence ID" value="NZ_BAABFN010000006.1"/>
</dbReference>
<dbReference type="InterPro" id="IPR021345">
    <property type="entry name" value="DUF2961"/>
</dbReference>
<feature type="compositionally biased region" description="Polar residues" evidence="1">
    <location>
        <begin position="53"/>
        <end position="62"/>
    </location>
</feature>
<name>A0ABP8FZA8_9BACT</name>
<organism evidence="3 4">
    <name type="scientific">Compostibacter hankyongensis</name>
    <dbReference type="NCBI Taxonomy" id="1007089"/>
    <lineage>
        <taxon>Bacteria</taxon>
        <taxon>Pseudomonadati</taxon>
        <taxon>Bacteroidota</taxon>
        <taxon>Chitinophagia</taxon>
        <taxon>Chitinophagales</taxon>
        <taxon>Chitinophagaceae</taxon>
        <taxon>Compostibacter</taxon>
    </lineage>
</organism>
<dbReference type="Proteomes" id="UP001501207">
    <property type="component" value="Unassembled WGS sequence"/>
</dbReference>
<feature type="chain" id="PRO_5046696246" description="DUF2961 domain-containing protein" evidence="2">
    <location>
        <begin position="25"/>
        <end position="645"/>
    </location>
</feature>
<feature type="region of interest" description="Disordered" evidence="1">
    <location>
        <begin position="44"/>
        <end position="63"/>
    </location>
</feature>
<dbReference type="Pfam" id="PF11175">
    <property type="entry name" value="DUF2961"/>
    <property type="match status" value="1"/>
</dbReference>
<feature type="signal peptide" evidence="2">
    <location>
        <begin position="1"/>
        <end position="24"/>
    </location>
</feature>
<dbReference type="EMBL" id="BAABFN010000006">
    <property type="protein sequence ID" value="GAA4314116.1"/>
    <property type="molecule type" value="Genomic_DNA"/>
</dbReference>
<protein>
    <recommendedName>
        <fullName evidence="5">DUF2961 domain-containing protein</fullName>
    </recommendedName>
</protein>
<evidence type="ECO:0008006" key="5">
    <source>
        <dbReference type="Google" id="ProtNLM"/>
    </source>
</evidence>
<proteinExistence type="predicted"/>
<dbReference type="Gene3D" id="2.60.120.1390">
    <property type="match status" value="3"/>
</dbReference>
<accession>A0ABP8FZA8</accession>
<evidence type="ECO:0000313" key="4">
    <source>
        <dbReference type="Proteomes" id="UP001501207"/>
    </source>
</evidence>
<evidence type="ECO:0000313" key="3">
    <source>
        <dbReference type="EMBL" id="GAA4314116.1"/>
    </source>
</evidence>
<keyword evidence="4" id="KW-1185">Reference proteome</keyword>
<sequence length="645" mass="71228">MKRLHALSLTALTASLLFAIPLSAQQTVSTASELKKIADIGNLPSYPDGPERQFSSYDTTGGNDDGFSGKYSFIRKNPDGSSVIFEAKGNGVINRIWTPTPNDDTLDFYFGDRQKPGFSIRFSDLFSGKVFPFVAPLCGNQVGGYFCYVPIPYHNGCKIVFRGKKMQFYQIQYRSYPANRPVEDFNPHPGPEESALLKSIAASWAQNGGGIGSVYTQQPSGILHTDTLLVPGHSITLAQPDHGGRILGIRLGPAAPLGGLHKQVDLKITWDGAAEPAVYAPVADFFGFAFGKPSMQSLLMGAAGDTAYCYFPMPFDHSARIELIYRALPGQAADPIRIKADVFLAAKPRDPQTEGRFYAYWNKDIRPPEGHPHVFLQGKGKGHYVGTILQAQGLRPGMTLFFEGDDTTAIDGIPTLHGTGSEDYFNGGWYALLDRWDRKMSLPLHGALDYSLPYSRTGGYRLFLGDKLSFSKSIYHAIEHGPEGNAFPVDYTSVALYYANAPLAVNPQPANGQTAVFLPDTLMLYPQLMSFNFAGAVTVDGSRFTAPHGGRMRIDLSELPHGHYKLYADTETEPQGAEITCWQRQTAMSGPISFYSSGKRSQPRFYLCDLQLDDFRNTVTLAFKQDDTRNRIRINRLILIRQKEE</sequence>
<reference evidence="4" key="1">
    <citation type="journal article" date="2019" name="Int. J. Syst. Evol. Microbiol.">
        <title>The Global Catalogue of Microorganisms (GCM) 10K type strain sequencing project: providing services to taxonomists for standard genome sequencing and annotation.</title>
        <authorList>
            <consortium name="The Broad Institute Genomics Platform"/>
            <consortium name="The Broad Institute Genome Sequencing Center for Infectious Disease"/>
            <person name="Wu L."/>
            <person name="Ma J."/>
        </authorList>
    </citation>
    <scope>NUCLEOTIDE SEQUENCE [LARGE SCALE GENOMIC DNA]</scope>
    <source>
        <strain evidence="4">JCM 17664</strain>
    </source>
</reference>
<comment type="caution">
    <text evidence="3">The sequence shown here is derived from an EMBL/GenBank/DDBJ whole genome shotgun (WGS) entry which is preliminary data.</text>
</comment>
<keyword evidence="2" id="KW-0732">Signal</keyword>
<evidence type="ECO:0000256" key="1">
    <source>
        <dbReference type="SAM" id="MobiDB-lite"/>
    </source>
</evidence>
<gene>
    <name evidence="3" type="ORF">GCM10023143_24790</name>
</gene>